<proteinExistence type="predicted"/>
<sequence>MTTTSGSPAPPRIRRIQFLSLSLLVLSGAINYVDRATLAVANTSIVKDMGLSLGQMGLLLSAFSWSYALAQLPAGALADRLGARRLLGFGLIAWSIAQGAAGFVQNFFQFVVARILLGIGEAPQFPSAARVVSNWYPPAQRGAPTGVFNAASPLGSALAPLILTQALLVLDWRWLFILTGLAGFFAAALWFALYRDPADLPLTEEERAYLAEDGAKRETETVTFAAWAALFSHRATWGMMLGFFGSVYLNWVYLTWLPAYLVNERHMSLASSGLMASIPFFCGFVGCLVAGWLSDQISQRSASPVLGRRRAVALAMFGMAAFTVPAALAESNAFAVFCISVVIFLANAASACSWALATAVAPPNRVASLGSLQNFGGFLGGALAPIITGFIAQTHGFAPALLVGAGFAFLGALSYLFLVRAPIKA</sequence>
<dbReference type="AlphaFoldDB" id="A0A6N8DI97"/>
<evidence type="ECO:0000256" key="6">
    <source>
        <dbReference type="SAM" id="Phobius"/>
    </source>
</evidence>
<keyword evidence="2" id="KW-1003">Cell membrane</keyword>
<gene>
    <name evidence="8" type="ORF">GJ654_03775</name>
</gene>
<dbReference type="InterPro" id="IPR020846">
    <property type="entry name" value="MFS_dom"/>
</dbReference>
<feature type="transmembrane region" description="Helical" evidence="6">
    <location>
        <begin position="311"/>
        <end position="328"/>
    </location>
</feature>
<protein>
    <submittedName>
        <fullName evidence="8">MFS transporter</fullName>
    </submittedName>
</protein>
<evidence type="ECO:0000313" key="8">
    <source>
        <dbReference type="EMBL" id="MTV30109.1"/>
    </source>
</evidence>
<evidence type="ECO:0000256" key="4">
    <source>
        <dbReference type="ARBA" id="ARBA00022989"/>
    </source>
</evidence>
<feature type="transmembrane region" description="Helical" evidence="6">
    <location>
        <begin position="334"/>
        <end position="360"/>
    </location>
</feature>
<keyword evidence="4 6" id="KW-1133">Transmembrane helix</keyword>
<dbReference type="Pfam" id="PF07690">
    <property type="entry name" value="MFS_1"/>
    <property type="match status" value="1"/>
</dbReference>
<dbReference type="CDD" id="cd17319">
    <property type="entry name" value="MFS_ExuT_GudP_like"/>
    <property type="match status" value="1"/>
</dbReference>
<dbReference type="PANTHER" id="PTHR11662:SF399">
    <property type="entry name" value="FI19708P1-RELATED"/>
    <property type="match status" value="1"/>
</dbReference>
<feature type="transmembrane region" description="Helical" evidence="6">
    <location>
        <begin position="397"/>
        <end position="419"/>
    </location>
</feature>
<feature type="domain" description="Major facilitator superfamily (MFS) profile" evidence="7">
    <location>
        <begin position="20"/>
        <end position="423"/>
    </location>
</feature>
<name>A0A6N8DI97_RHOAC</name>
<feature type="transmembrane region" description="Helical" evidence="6">
    <location>
        <begin position="269"/>
        <end position="290"/>
    </location>
</feature>
<evidence type="ECO:0000259" key="7">
    <source>
        <dbReference type="PROSITE" id="PS50850"/>
    </source>
</evidence>
<feature type="transmembrane region" description="Helical" evidence="6">
    <location>
        <begin position="174"/>
        <end position="193"/>
    </location>
</feature>
<evidence type="ECO:0000313" key="9">
    <source>
        <dbReference type="Proteomes" id="UP000439113"/>
    </source>
</evidence>
<comment type="caution">
    <text evidence="8">The sequence shown here is derived from an EMBL/GenBank/DDBJ whole genome shotgun (WGS) entry which is preliminary data.</text>
</comment>
<comment type="subcellular location">
    <subcellularLocation>
        <location evidence="1">Cell membrane</location>
        <topology evidence="1">Multi-pass membrane protein</topology>
    </subcellularLocation>
</comment>
<dbReference type="GO" id="GO:0022857">
    <property type="term" value="F:transmembrane transporter activity"/>
    <property type="evidence" value="ECO:0007669"/>
    <property type="project" value="InterPro"/>
</dbReference>
<dbReference type="PANTHER" id="PTHR11662">
    <property type="entry name" value="SOLUTE CARRIER FAMILY 17"/>
    <property type="match status" value="1"/>
</dbReference>
<dbReference type="RefSeq" id="WP_155444766.1">
    <property type="nucleotide sequence ID" value="NZ_JAOQNR010000002.1"/>
</dbReference>
<organism evidence="8 9">
    <name type="scientific">Rhodoblastus acidophilus</name>
    <name type="common">Rhodopseudomonas acidophila</name>
    <dbReference type="NCBI Taxonomy" id="1074"/>
    <lineage>
        <taxon>Bacteria</taxon>
        <taxon>Pseudomonadati</taxon>
        <taxon>Pseudomonadota</taxon>
        <taxon>Alphaproteobacteria</taxon>
        <taxon>Hyphomicrobiales</taxon>
        <taxon>Rhodoblastaceae</taxon>
        <taxon>Rhodoblastus</taxon>
    </lineage>
</organism>
<keyword evidence="3 6" id="KW-0812">Transmembrane</keyword>
<dbReference type="InterPro" id="IPR050382">
    <property type="entry name" value="MFS_Na/Anion_cotransporter"/>
</dbReference>
<dbReference type="EMBL" id="WNKS01000002">
    <property type="protein sequence ID" value="MTV30109.1"/>
    <property type="molecule type" value="Genomic_DNA"/>
</dbReference>
<feature type="transmembrane region" description="Helical" evidence="6">
    <location>
        <begin position="86"/>
        <end position="108"/>
    </location>
</feature>
<dbReference type="InterPro" id="IPR011701">
    <property type="entry name" value="MFS"/>
</dbReference>
<evidence type="ECO:0000256" key="2">
    <source>
        <dbReference type="ARBA" id="ARBA00022475"/>
    </source>
</evidence>
<dbReference type="GO" id="GO:0005886">
    <property type="term" value="C:plasma membrane"/>
    <property type="evidence" value="ECO:0007669"/>
    <property type="project" value="UniProtKB-SubCell"/>
</dbReference>
<dbReference type="InterPro" id="IPR000849">
    <property type="entry name" value="Sugar_P_transporter"/>
</dbReference>
<dbReference type="Proteomes" id="UP000439113">
    <property type="component" value="Unassembled WGS sequence"/>
</dbReference>
<feature type="transmembrane region" description="Helical" evidence="6">
    <location>
        <begin position="372"/>
        <end position="391"/>
    </location>
</feature>
<reference evidence="8 9" key="1">
    <citation type="submission" date="2019-11" db="EMBL/GenBank/DDBJ databases">
        <title>Whole-genome sequence of a Rhodoblastus acidophilus DSM 142.</title>
        <authorList>
            <person name="Kyndt J.A."/>
            <person name="Meyer T.E."/>
        </authorList>
    </citation>
    <scope>NUCLEOTIDE SEQUENCE [LARGE SCALE GENOMIC DNA]</scope>
    <source>
        <strain evidence="8 9">DSM 142</strain>
    </source>
</reference>
<accession>A0A6N8DI97</accession>
<dbReference type="InterPro" id="IPR036259">
    <property type="entry name" value="MFS_trans_sf"/>
</dbReference>
<keyword evidence="5 6" id="KW-0472">Membrane</keyword>
<dbReference type="Gene3D" id="1.20.1250.20">
    <property type="entry name" value="MFS general substrate transporter like domains"/>
    <property type="match status" value="2"/>
</dbReference>
<evidence type="ECO:0000256" key="5">
    <source>
        <dbReference type="ARBA" id="ARBA00023136"/>
    </source>
</evidence>
<dbReference type="PROSITE" id="PS50850">
    <property type="entry name" value="MFS"/>
    <property type="match status" value="1"/>
</dbReference>
<dbReference type="SUPFAM" id="SSF103473">
    <property type="entry name" value="MFS general substrate transporter"/>
    <property type="match status" value="1"/>
</dbReference>
<evidence type="ECO:0000256" key="3">
    <source>
        <dbReference type="ARBA" id="ARBA00022692"/>
    </source>
</evidence>
<feature type="transmembrane region" description="Helical" evidence="6">
    <location>
        <begin position="51"/>
        <end position="74"/>
    </location>
</feature>
<evidence type="ECO:0000256" key="1">
    <source>
        <dbReference type="ARBA" id="ARBA00004651"/>
    </source>
</evidence>
<dbReference type="PIRSF" id="PIRSF002808">
    <property type="entry name" value="Hexose_phosphate_transp"/>
    <property type="match status" value="1"/>
</dbReference>
<feature type="transmembrane region" description="Helical" evidence="6">
    <location>
        <begin position="237"/>
        <end position="257"/>
    </location>
</feature>
<dbReference type="OrthoDB" id="272777at2"/>